<feature type="region of interest" description="Disordered" evidence="1">
    <location>
        <begin position="1684"/>
        <end position="1720"/>
    </location>
</feature>
<feature type="compositionally biased region" description="Polar residues" evidence="1">
    <location>
        <begin position="371"/>
        <end position="381"/>
    </location>
</feature>
<feature type="compositionally biased region" description="Polar residues" evidence="1">
    <location>
        <begin position="1685"/>
        <end position="1707"/>
    </location>
</feature>
<feature type="compositionally biased region" description="Polar residues" evidence="1">
    <location>
        <begin position="1145"/>
        <end position="1172"/>
    </location>
</feature>
<feature type="compositionally biased region" description="Polar residues" evidence="1">
    <location>
        <begin position="390"/>
        <end position="414"/>
    </location>
</feature>
<feature type="compositionally biased region" description="Polar residues" evidence="1">
    <location>
        <begin position="941"/>
        <end position="953"/>
    </location>
</feature>
<feature type="region of interest" description="Disordered" evidence="1">
    <location>
        <begin position="679"/>
        <end position="779"/>
    </location>
</feature>
<feature type="region of interest" description="Disordered" evidence="1">
    <location>
        <begin position="1986"/>
        <end position="2018"/>
    </location>
</feature>
<evidence type="ECO:0000313" key="3">
    <source>
        <dbReference type="Proteomes" id="UP001620626"/>
    </source>
</evidence>
<accession>A0ABD2LPE5</accession>
<feature type="region of interest" description="Disordered" evidence="1">
    <location>
        <begin position="1002"/>
        <end position="1223"/>
    </location>
</feature>
<dbReference type="Proteomes" id="UP001620626">
    <property type="component" value="Unassembled WGS sequence"/>
</dbReference>
<feature type="compositionally biased region" description="Low complexity" evidence="1">
    <location>
        <begin position="1312"/>
        <end position="1328"/>
    </location>
</feature>
<feature type="compositionally biased region" description="Polar residues" evidence="1">
    <location>
        <begin position="1188"/>
        <end position="1208"/>
    </location>
</feature>
<feature type="compositionally biased region" description="Basic and acidic residues" evidence="1">
    <location>
        <begin position="2056"/>
        <end position="2150"/>
    </location>
</feature>
<proteinExistence type="predicted"/>
<feature type="compositionally biased region" description="Polar residues" evidence="1">
    <location>
        <begin position="1085"/>
        <end position="1129"/>
    </location>
</feature>
<feature type="compositionally biased region" description="Low complexity" evidence="1">
    <location>
        <begin position="1013"/>
        <end position="1032"/>
    </location>
</feature>
<feature type="compositionally biased region" description="Low complexity" evidence="1">
    <location>
        <begin position="1251"/>
        <end position="1273"/>
    </location>
</feature>
<feature type="compositionally biased region" description="Polar residues" evidence="1">
    <location>
        <begin position="1993"/>
        <end position="2017"/>
    </location>
</feature>
<feature type="compositionally biased region" description="Low complexity" evidence="1">
    <location>
        <begin position="703"/>
        <end position="714"/>
    </location>
</feature>
<protein>
    <submittedName>
        <fullName evidence="2">Uncharacterized protein</fullName>
    </submittedName>
</protein>
<feature type="compositionally biased region" description="Low complexity" evidence="1">
    <location>
        <begin position="1283"/>
        <end position="1297"/>
    </location>
</feature>
<evidence type="ECO:0000313" key="2">
    <source>
        <dbReference type="EMBL" id="KAL3117014.1"/>
    </source>
</evidence>
<feature type="compositionally biased region" description="Polar residues" evidence="1">
    <location>
        <begin position="679"/>
        <end position="688"/>
    </location>
</feature>
<feature type="compositionally biased region" description="Polar residues" evidence="1">
    <location>
        <begin position="257"/>
        <end position="274"/>
    </location>
</feature>
<keyword evidence="3" id="KW-1185">Reference proteome</keyword>
<name>A0ABD2LPE5_9BILA</name>
<feature type="compositionally biased region" description="Polar residues" evidence="1">
    <location>
        <begin position="566"/>
        <end position="619"/>
    </location>
</feature>
<feature type="compositionally biased region" description="Polar residues" evidence="1">
    <location>
        <begin position="539"/>
        <end position="553"/>
    </location>
</feature>
<feature type="compositionally biased region" description="Polar residues" evidence="1">
    <location>
        <begin position="812"/>
        <end position="826"/>
    </location>
</feature>
<feature type="region of interest" description="Disordered" evidence="1">
    <location>
        <begin position="165"/>
        <end position="509"/>
    </location>
</feature>
<feature type="compositionally biased region" description="Low complexity" evidence="1">
    <location>
        <begin position="1069"/>
        <end position="1081"/>
    </location>
</feature>
<feature type="compositionally biased region" description="Polar residues" evidence="1">
    <location>
        <begin position="1033"/>
        <end position="1066"/>
    </location>
</feature>
<feature type="region of interest" description="Disordered" evidence="1">
    <location>
        <begin position="892"/>
        <end position="960"/>
    </location>
</feature>
<feature type="compositionally biased region" description="Polar residues" evidence="1">
    <location>
        <begin position="715"/>
        <end position="766"/>
    </location>
</feature>
<feature type="compositionally biased region" description="Polar residues" evidence="1">
    <location>
        <begin position="440"/>
        <end position="476"/>
    </location>
</feature>
<evidence type="ECO:0000256" key="1">
    <source>
        <dbReference type="SAM" id="MobiDB-lite"/>
    </source>
</evidence>
<reference evidence="2 3" key="1">
    <citation type="submission" date="2024-10" db="EMBL/GenBank/DDBJ databases">
        <authorList>
            <person name="Kim D."/>
        </authorList>
    </citation>
    <scope>NUCLEOTIDE SEQUENCE [LARGE SCALE GENOMIC DNA]</scope>
    <source>
        <strain evidence="2">BH-2024</strain>
    </source>
</reference>
<feature type="compositionally biased region" description="Low complexity" evidence="1">
    <location>
        <begin position="800"/>
        <end position="811"/>
    </location>
</feature>
<feature type="region of interest" description="Disordered" evidence="1">
    <location>
        <begin position="794"/>
        <end position="857"/>
    </location>
</feature>
<organism evidence="2 3">
    <name type="scientific">Heterodera trifolii</name>
    <dbReference type="NCBI Taxonomy" id="157864"/>
    <lineage>
        <taxon>Eukaryota</taxon>
        <taxon>Metazoa</taxon>
        <taxon>Ecdysozoa</taxon>
        <taxon>Nematoda</taxon>
        <taxon>Chromadorea</taxon>
        <taxon>Rhabditida</taxon>
        <taxon>Tylenchina</taxon>
        <taxon>Tylenchomorpha</taxon>
        <taxon>Tylenchoidea</taxon>
        <taxon>Heteroderidae</taxon>
        <taxon>Heteroderinae</taxon>
        <taxon>Heterodera</taxon>
    </lineage>
</organism>
<feature type="compositionally biased region" description="Basic residues" evidence="1">
    <location>
        <begin position="302"/>
        <end position="315"/>
    </location>
</feature>
<feature type="region of interest" description="Disordered" evidence="1">
    <location>
        <begin position="1247"/>
        <end position="1362"/>
    </location>
</feature>
<gene>
    <name evidence="2" type="ORF">niasHT_002973</name>
</gene>
<feature type="compositionally biased region" description="Polar residues" evidence="1">
    <location>
        <begin position="169"/>
        <end position="182"/>
    </location>
</feature>
<dbReference type="EMBL" id="JBICBT010000337">
    <property type="protein sequence ID" value="KAL3117014.1"/>
    <property type="molecule type" value="Genomic_DNA"/>
</dbReference>
<sequence length="2181" mass="243297">MAIGHNELVRVAKNRKLYKDFDEVQIGNHHDEFGKYIVFLPNWFNVYQFIFADDNGMPFGREFKSAIKQMKKCLDDIVEEQESPTHRGIKTICTLPRKVDRQFDYKNWANKIDQLRNGQNIFKCKKWTKRQEVDKLNKIFKAIFEGKAIPEIICDQITLRKGYKRNKNGKTNNVVATRNGSDAESENSDSDTVHLTPKVATAATVPKSPPPRSEPSPKAMIGFKSSPKMPRELNASAIPSHGSNDNYYGMFGPPKSTPKSSAKLNLNAKPSQYRNIGGTVDDYYYGGNKEDSETDMEEAYPHNKRTPPKKQRKKEKLSDSRRLAQFPSIPGYGIHDGSNNGGISIPTKHGISTPEHKPSGNNSPKRRHSPNQHSSSNSEKYSSPRKAAYSSPTANLPVNPPYKNNTNYNSLTSEQRGRNLHNANNGGHRSPKNEGYVSPAESTNMNSLSKRPSANNSPREAAYSNPTSNIHMNTSHKSPKSEQKGRNLHNPNNSGQSNHNNEGYSSPAMKKNVNLIPNFFFANNSQEKADNSKPAANVPVNSMSKNLSANNSLKKAPYSNPAENIPVNSVSKSLSANNSPKKTAYSNPAANVPVNSMSKNLSANNSPKKAAYSSPTANIPVNSMSKSLSVNNSPKKAAYSNPAANIPVNSMSESLSVNNSPKKAAYSNPAANIPVNSMSESLSVNNSPKKAAYSNPAENIPVNSMSNSLSENNSTAYSNPAENIPVNSMSKSLPANNSPKNTAYSNPAANIPVVSTSKSLSVNNSPKKAAYSNPAANIPVNSMSESLSVNNSPKKAAVYSNPTANSNSTANIPVNSTHQNNISHNSPKSEQKGRDFHNTSNQGYNGHKSEGYNSPVGKKDVKTIYKSFSANNSPKKAAYSNSTANMHVNSMSKSLSANNTPKKAAYSSPTSNMHLNSIHQNNSSHKSPKNKQKGRDDHNSRNPGYSSLNNERYSSPARKKDVNSMYKSFSANVSPAKSINSISTANSKIKAYSDPENSRAFGYSRLTRRDNDTPSLSSTSSSGSSINMSTSSQPNTPGYSSPARSINSNMDPSSNSEEHQNSTSRAIPSPIKSGYSSQSKSKNSHMTTRAMQNAYSNSPTESGKNEHTSSNASPSGYGSPSGNLNATTHSSSSEEMHSSKGSNSTPTKSSTSEGKYDSSEATSSEKYSTPASSVEMLNRPGTRLQCFSPLNSGTDTYCSPPSDANSSERSSKEKYSTPASSVEVLNRAGTRRLQCFSPFNSGTDAYCNQPSDANSGETSSSSSTEIYSSPTSSRNGYHTTNLPLSSPQFSSSAESSPNMPKNGRFHPIMPNSSSSSSLPSLETITDTTVTEEEASDNDERYYILPSSHDDRTPSQKPKFPPTINLATENEELRKLNDFAARDPDLWLNDQQNTEPPNWHCTRLMGSERRLCEEWKAIHRAIVRFIIFFAIKNAKAFVPTMVVDDQLLAIVAVRPRLWPVHAQIDTIQTGIGTMPNFGRKPPFLNGKPAYEKRGGMALTFAMLRVKDAYKWHGTFVEDALKFTNKAMVQKVEGWANFVGNFLHTPTHVWAYHYKGTDFEVNDVPKVEEILKIARELLVPILQNNLVLDGIVDDDPNFPEPPLPIVVRNTANTKQIKKTTLPKTEDKYVVYDNPLFEQTRDHKLWQTEEYPQNGGGANWTVAPKTNFIGQSNDSDSENAAIGRALPSSESDQNNYQTDHNEFSDSSISAVSMKSDSEKSDEEIKEKMANNYAEHSFNKNDQMLVQKWEEIERNLHEQYEKRGAERYKKRLEIADPYDAGQLIVREHGMKRIILIPRDDEIAHTVYRIESRGAGGEIKEKALGKSVEQSWRNAKKCLKFVTSNVKEQQGKNTRQLCKMPILTNERAEAYQQWAAIGREMQRRGIPPLYERNGETMDENELMLLLEKAFYALVNGEPKIPRLPKKVKRTETLTKYHTKIANEKRTNEQRMPEQNLVKSRAIAAQFGGKVPIDYGGLKGYGERHKFPTDYYDKKENKNMGSRTSELATNPSQINAKTSNQQMPEKHHRSIAHNYFENIFNENRLKQTRKIMEQEEAAELAREKKREEKEWRKKKWEETERALREEEKREEEQRRKHVEERKHREKATQREWEQREAEQMRKHREKHIELEEKRKRQKMEREKREKDEAKLHAELRKRQKAWNAQLSSRTAGGKGAKPVNHHFGTIY</sequence>
<feature type="compositionally biased region" description="Basic and acidic residues" evidence="1">
    <location>
        <begin position="1337"/>
        <end position="1353"/>
    </location>
</feature>
<feature type="region of interest" description="Disordered" evidence="1">
    <location>
        <begin position="2056"/>
        <end position="2181"/>
    </location>
</feature>
<comment type="caution">
    <text evidence="2">The sequence shown here is derived from an EMBL/GenBank/DDBJ whole genome shotgun (WGS) entry which is preliminary data.</text>
</comment>
<feature type="compositionally biased region" description="Low complexity" evidence="1">
    <location>
        <begin position="489"/>
        <end position="501"/>
    </location>
</feature>
<feature type="region of interest" description="Disordered" evidence="1">
    <location>
        <begin position="527"/>
        <end position="619"/>
    </location>
</feature>
<feature type="compositionally biased region" description="Polar residues" evidence="1">
    <location>
        <begin position="892"/>
        <end position="925"/>
    </location>
</feature>
<feature type="compositionally biased region" description="Basic and acidic residues" evidence="1">
    <location>
        <begin position="827"/>
        <end position="837"/>
    </location>
</feature>